<feature type="region of interest" description="Disordered" evidence="1">
    <location>
        <begin position="1"/>
        <end position="45"/>
    </location>
</feature>
<dbReference type="WBParaSite" id="GPLIN_000167900">
    <property type="protein sequence ID" value="GPLIN_000167900"/>
    <property type="gene ID" value="GPLIN_000167900"/>
</dbReference>
<name>A0A183BM44_GLOPA</name>
<reference evidence="3" key="3">
    <citation type="submission" date="2016-06" db="UniProtKB">
        <authorList>
            <consortium name="WormBaseParasite"/>
        </authorList>
    </citation>
    <scope>IDENTIFICATION</scope>
</reference>
<dbReference type="Proteomes" id="UP000050741">
    <property type="component" value="Unassembled WGS sequence"/>
</dbReference>
<reference evidence="2" key="1">
    <citation type="submission" date="2013-12" db="EMBL/GenBank/DDBJ databases">
        <authorList>
            <person name="Aslett M."/>
        </authorList>
    </citation>
    <scope>NUCLEOTIDE SEQUENCE [LARGE SCALE GENOMIC DNA]</scope>
    <source>
        <strain evidence="2">Lindley</strain>
    </source>
</reference>
<organism evidence="2 3">
    <name type="scientific">Globodera pallida</name>
    <name type="common">Potato cyst nematode worm</name>
    <name type="synonym">Heterodera pallida</name>
    <dbReference type="NCBI Taxonomy" id="36090"/>
    <lineage>
        <taxon>Eukaryota</taxon>
        <taxon>Metazoa</taxon>
        <taxon>Ecdysozoa</taxon>
        <taxon>Nematoda</taxon>
        <taxon>Chromadorea</taxon>
        <taxon>Rhabditida</taxon>
        <taxon>Tylenchina</taxon>
        <taxon>Tylenchomorpha</taxon>
        <taxon>Tylenchoidea</taxon>
        <taxon>Heteroderidae</taxon>
        <taxon>Heteroderinae</taxon>
        <taxon>Globodera</taxon>
    </lineage>
</organism>
<evidence type="ECO:0000256" key="1">
    <source>
        <dbReference type="SAM" id="MobiDB-lite"/>
    </source>
</evidence>
<feature type="compositionally biased region" description="Polar residues" evidence="1">
    <location>
        <begin position="29"/>
        <end position="40"/>
    </location>
</feature>
<evidence type="ECO:0000313" key="3">
    <source>
        <dbReference type="WBParaSite" id="GPLIN_000167900"/>
    </source>
</evidence>
<reference evidence="2" key="2">
    <citation type="submission" date="2014-05" db="EMBL/GenBank/DDBJ databases">
        <title>The genome and life-stage specific transcriptomes of Globodera pallida elucidate key aspects of plant parasitism by a cyst nematode.</title>
        <authorList>
            <person name="Cotton J.A."/>
            <person name="Lilley C.J."/>
            <person name="Jones L.M."/>
            <person name="Kikuchi T."/>
            <person name="Reid A.J."/>
            <person name="Thorpe P."/>
            <person name="Tsai I.J."/>
            <person name="Beasley H."/>
            <person name="Blok V."/>
            <person name="Cock P.J.A."/>
            <person name="Van den Akker S.E."/>
            <person name="Holroyd N."/>
            <person name="Hunt M."/>
            <person name="Mantelin S."/>
            <person name="Naghra H."/>
            <person name="Pain A."/>
            <person name="Palomares-Rius J.E."/>
            <person name="Zarowiecki M."/>
            <person name="Berriman M."/>
            <person name="Jones J.T."/>
            <person name="Urwin P.E."/>
        </authorList>
    </citation>
    <scope>NUCLEOTIDE SEQUENCE [LARGE SCALE GENOMIC DNA]</scope>
    <source>
        <strain evidence="2">Lindley</strain>
    </source>
</reference>
<evidence type="ECO:0000313" key="2">
    <source>
        <dbReference type="Proteomes" id="UP000050741"/>
    </source>
</evidence>
<accession>A0A183BM44</accession>
<feature type="compositionally biased region" description="Basic and acidic residues" evidence="1">
    <location>
        <begin position="8"/>
        <end position="20"/>
    </location>
</feature>
<proteinExistence type="predicted"/>
<sequence>MNNQNIERVTDGGDHAHDKQAMIPMGQAGPSQGTEKGQQWSRHRSEKHAFNDNVYREASADHAGSSNTQKSKKLGEQILEIVQLVWHIVDLSLIALDILPGAINGTLKLIAQSASSKILEEDIVAKMLDQHVKKMKPKSVVKRLEKKFLGDDQIKSIQLCGEMIDDIEKQLKTVFGQSLFNMETKTEAYLVKTKLIFFYRRLYRKLFGLLEAPYDGNGVEKFKIMPKKSEKEALLIWLHGAMKYLSMELNSSLKKFTDLDRAQMLQIFTKFDQIETCKERMNLAFFVVDFWELKFENGLLRNNI</sequence>
<keyword evidence="2" id="KW-1185">Reference proteome</keyword>
<dbReference type="AlphaFoldDB" id="A0A183BM44"/>
<protein>
    <submittedName>
        <fullName evidence="3">NR LBD domain-containing protein</fullName>
    </submittedName>
</protein>